<protein>
    <submittedName>
        <fullName evidence="1">Uncharacterized protein</fullName>
    </submittedName>
</protein>
<gene>
    <name evidence="1" type="ORF">PQR66_09355</name>
</gene>
<organism evidence="1 2">
    <name type="scientific">Paraburkholderia agricolaris</name>
    <dbReference type="NCBI Taxonomy" id="2152888"/>
    <lineage>
        <taxon>Bacteria</taxon>
        <taxon>Pseudomonadati</taxon>
        <taxon>Pseudomonadota</taxon>
        <taxon>Betaproteobacteria</taxon>
        <taxon>Burkholderiales</taxon>
        <taxon>Burkholderiaceae</taxon>
        <taxon>Paraburkholderia</taxon>
    </lineage>
</organism>
<proteinExistence type="predicted"/>
<evidence type="ECO:0000313" key="1">
    <source>
        <dbReference type="EMBL" id="MFL9883231.1"/>
    </source>
</evidence>
<comment type="caution">
    <text evidence="1">The sequence shown here is derived from an EMBL/GenBank/DDBJ whole genome shotgun (WGS) entry which is preliminary data.</text>
</comment>
<sequence length="128" mass="14645">MLTSLEETVHDVMVPLRNEMTPSHFEFFFTWRYAVEMIGAHLFGDGTLHGVNQAVDYRDLRPNLPAIHAAFDTLSGEQQHLAAVLVCFFNLEQGITLLLRAGVRDLMTITRMRHHLRRVIARLMLCAV</sequence>
<evidence type="ECO:0000313" key="2">
    <source>
        <dbReference type="Proteomes" id="UP001629249"/>
    </source>
</evidence>
<accession>A0ABW8ZM44</accession>
<reference evidence="1 2" key="1">
    <citation type="journal article" date="2024" name="Chem. Sci.">
        <title>Discovery of megapolipeptins by genome mining of a Burkholderiales bacteria collection.</title>
        <authorList>
            <person name="Paulo B.S."/>
            <person name="Recchia M.J.J."/>
            <person name="Lee S."/>
            <person name="Fergusson C.H."/>
            <person name="Romanowski S.B."/>
            <person name="Hernandez A."/>
            <person name="Krull N."/>
            <person name="Liu D.Y."/>
            <person name="Cavanagh H."/>
            <person name="Bos A."/>
            <person name="Gray C.A."/>
            <person name="Murphy B.T."/>
            <person name="Linington R.G."/>
            <person name="Eustaquio A.S."/>
        </authorList>
    </citation>
    <scope>NUCLEOTIDE SEQUENCE [LARGE SCALE GENOMIC DNA]</scope>
    <source>
        <strain evidence="1 2">RL16-012-BIC-B</strain>
    </source>
</reference>
<dbReference type="RefSeq" id="WP_408326217.1">
    <property type="nucleotide sequence ID" value="NZ_JAQQFH010000002.1"/>
</dbReference>
<keyword evidence="2" id="KW-1185">Reference proteome</keyword>
<dbReference type="Proteomes" id="UP001629249">
    <property type="component" value="Unassembled WGS sequence"/>
</dbReference>
<dbReference type="EMBL" id="JAQQFN010000005">
    <property type="protein sequence ID" value="MFL9883231.1"/>
    <property type="molecule type" value="Genomic_DNA"/>
</dbReference>
<name>A0ABW8ZM44_9BURK</name>